<evidence type="ECO:0000259" key="1">
    <source>
        <dbReference type="Pfam" id="PF14529"/>
    </source>
</evidence>
<evidence type="ECO:0000313" key="3">
    <source>
        <dbReference type="Proteomes" id="UP000799118"/>
    </source>
</evidence>
<dbReference type="GO" id="GO:0003824">
    <property type="term" value="F:catalytic activity"/>
    <property type="evidence" value="ECO:0007669"/>
    <property type="project" value="InterPro"/>
</dbReference>
<feature type="domain" description="Endonuclease/exonuclease/phosphatase" evidence="1">
    <location>
        <begin position="15"/>
        <end position="124"/>
    </location>
</feature>
<gene>
    <name evidence="2" type="ORF">BT96DRAFT_779045</name>
</gene>
<dbReference type="InterPro" id="IPR036691">
    <property type="entry name" value="Endo/exonu/phosph_ase_sf"/>
</dbReference>
<evidence type="ECO:0000313" key="2">
    <source>
        <dbReference type="EMBL" id="KAE9383697.1"/>
    </source>
</evidence>
<dbReference type="InterPro" id="IPR005135">
    <property type="entry name" value="Endo/exonuclease/phosphatase"/>
</dbReference>
<protein>
    <recommendedName>
        <fullName evidence="1">Endonuclease/exonuclease/phosphatase domain-containing protein</fullName>
    </recommendedName>
</protein>
<name>A0A6A4GE16_9AGAR</name>
<dbReference type="OrthoDB" id="3051112at2759"/>
<reference evidence="2" key="1">
    <citation type="journal article" date="2019" name="Environ. Microbiol.">
        <title>Fungal ecological strategies reflected in gene transcription - a case study of two litter decomposers.</title>
        <authorList>
            <person name="Barbi F."/>
            <person name="Kohler A."/>
            <person name="Barry K."/>
            <person name="Baskaran P."/>
            <person name="Daum C."/>
            <person name="Fauchery L."/>
            <person name="Ihrmark K."/>
            <person name="Kuo A."/>
            <person name="LaButti K."/>
            <person name="Lipzen A."/>
            <person name="Morin E."/>
            <person name="Grigoriev I.V."/>
            <person name="Henrissat B."/>
            <person name="Lindahl B."/>
            <person name="Martin F."/>
        </authorList>
    </citation>
    <scope>NUCLEOTIDE SEQUENCE</scope>
    <source>
        <strain evidence="2">JB14</strain>
    </source>
</reference>
<dbReference type="Proteomes" id="UP000799118">
    <property type="component" value="Unassembled WGS sequence"/>
</dbReference>
<keyword evidence="3" id="KW-1185">Reference proteome</keyword>
<proteinExistence type="predicted"/>
<dbReference type="SUPFAM" id="SSF56219">
    <property type="entry name" value="DNase I-like"/>
    <property type="match status" value="1"/>
</dbReference>
<dbReference type="Pfam" id="PF14529">
    <property type="entry name" value="Exo_endo_phos_2"/>
    <property type="match status" value="1"/>
</dbReference>
<sequence length="132" mass="14039">SDVDPKDRLSGIIAVASTTTKPLVVMGDLNGRTGSWTTWVGSPARSSTDPKTNSRGSWIRDLCRDNSLDILNGTSYESSSPGELTSFQPNGSSVIDYVLVSRSGVPLLKDGCIRIAKSSLSDHACLQLTLPL</sequence>
<feature type="non-terminal residue" evidence="2">
    <location>
        <position position="1"/>
    </location>
</feature>
<dbReference type="AlphaFoldDB" id="A0A6A4GE16"/>
<dbReference type="EMBL" id="ML770360">
    <property type="protein sequence ID" value="KAE9383697.1"/>
    <property type="molecule type" value="Genomic_DNA"/>
</dbReference>
<accession>A0A6A4GE16</accession>
<organism evidence="2 3">
    <name type="scientific">Gymnopus androsaceus JB14</name>
    <dbReference type="NCBI Taxonomy" id="1447944"/>
    <lineage>
        <taxon>Eukaryota</taxon>
        <taxon>Fungi</taxon>
        <taxon>Dikarya</taxon>
        <taxon>Basidiomycota</taxon>
        <taxon>Agaricomycotina</taxon>
        <taxon>Agaricomycetes</taxon>
        <taxon>Agaricomycetidae</taxon>
        <taxon>Agaricales</taxon>
        <taxon>Marasmiineae</taxon>
        <taxon>Omphalotaceae</taxon>
        <taxon>Gymnopus</taxon>
    </lineage>
</organism>
<dbReference type="Gene3D" id="3.60.10.10">
    <property type="entry name" value="Endonuclease/exonuclease/phosphatase"/>
    <property type="match status" value="1"/>
</dbReference>
<feature type="non-terminal residue" evidence="2">
    <location>
        <position position="132"/>
    </location>
</feature>